<gene>
    <name evidence="2" type="ORF">SAMN04488504_12766</name>
</gene>
<sequence length="311" mass="33303">MLGADRRGRDEQQSGGVRPRGHCKSVQVEGILKRCAPAAVTSRVQVRAPLSTTPLPWGMVIVSQRCFVAASTTAPSAHPVQRILHMPKSHRLRELQSFHHPKQGLSGRALPAQLLESEFRAAIRAEVAGPVAALTAALSRIARRLSGEPQPVQAMRTASPARPTETSQPVRAKPPPAAAPTARACAVIGCKRPHRSQGYCAAHYQKRRLMMATGRLHASWVEDAAPHSIPEVILPRGRRPKADAAPATPAPTAPPSPRMWVRKKGAAGVDGASGQGAPTPAGQPPLASERERATATAQRWASEFRSRTRRA</sequence>
<feature type="compositionally biased region" description="Basic and acidic residues" evidence="1">
    <location>
        <begin position="302"/>
        <end position="311"/>
    </location>
</feature>
<evidence type="ECO:0000313" key="2">
    <source>
        <dbReference type="EMBL" id="SDF27953.1"/>
    </source>
</evidence>
<proteinExistence type="predicted"/>
<evidence type="ECO:0000256" key="1">
    <source>
        <dbReference type="SAM" id="MobiDB-lite"/>
    </source>
</evidence>
<organism evidence="2 3">
    <name type="scientific">Myxococcus virescens</name>
    <dbReference type="NCBI Taxonomy" id="83456"/>
    <lineage>
        <taxon>Bacteria</taxon>
        <taxon>Pseudomonadati</taxon>
        <taxon>Myxococcota</taxon>
        <taxon>Myxococcia</taxon>
        <taxon>Myxococcales</taxon>
        <taxon>Cystobacterineae</taxon>
        <taxon>Myxococcaceae</taxon>
        <taxon>Myxococcus</taxon>
    </lineage>
</organism>
<feature type="compositionally biased region" description="Pro residues" evidence="1">
    <location>
        <begin position="248"/>
        <end position="257"/>
    </location>
</feature>
<keyword evidence="3" id="KW-1185">Reference proteome</keyword>
<name>A0ABY0NHZ4_9BACT</name>
<dbReference type="Proteomes" id="UP000198717">
    <property type="component" value="Unassembled WGS sequence"/>
</dbReference>
<protein>
    <recommendedName>
        <fullName evidence="4">Vegetative protein</fullName>
    </recommendedName>
</protein>
<feature type="region of interest" description="Disordered" evidence="1">
    <location>
        <begin position="1"/>
        <end position="21"/>
    </location>
</feature>
<reference evidence="2 3" key="1">
    <citation type="submission" date="2016-10" db="EMBL/GenBank/DDBJ databases">
        <authorList>
            <person name="Varghese N."/>
            <person name="Submissions S."/>
        </authorList>
    </citation>
    <scope>NUCLEOTIDE SEQUENCE [LARGE SCALE GENOMIC DNA]</scope>
    <source>
        <strain evidence="2 3">DSM 2260</strain>
    </source>
</reference>
<dbReference type="EMBL" id="FNAJ01000027">
    <property type="protein sequence ID" value="SDF27953.1"/>
    <property type="molecule type" value="Genomic_DNA"/>
</dbReference>
<feature type="region of interest" description="Disordered" evidence="1">
    <location>
        <begin position="148"/>
        <end position="178"/>
    </location>
</feature>
<evidence type="ECO:0000313" key="3">
    <source>
        <dbReference type="Proteomes" id="UP000198717"/>
    </source>
</evidence>
<feature type="compositionally biased region" description="Basic and acidic residues" evidence="1">
    <location>
        <begin position="1"/>
        <end position="12"/>
    </location>
</feature>
<feature type="region of interest" description="Disordered" evidence="1">
    <location>
        <begin position="237"/>
        <end position="311"/>
    </location>
</feature>
<accession>A0ABY0NHZ4</accession>
<comment type="caution">
    <text evidence="2">The sequence shown here is derived from an EMBL/GenBank/DDBJ whole genome shotgun (WGS) entry which is preliminary data.</text>
</comment>
<feature type="compositionally biased region" description="Low complexity" evidence="1">
    <location>
        <begin position="275"/>
        <end position="287"/>
    </location>
</feature>
<evidence type="ECO:0008006" key="4">
    <source>
        <dbReference type="Google" id="ProtNLM"/>
    </source>
</evidence>